<organism evidence="2 3">
    <name type="scientific">Araneus ventricosus</name>
    <name type="common">Orbweaver spider</name>
    <name type="synonym">Epeira ventricosa</name>
    <dbReference type="NCBI Taxonomy" id="182803"/>
    <lineage>
        <taxon>Eukaryota</taxon>
        <taxon>Metazoa</taxon>
        <taxon>Ecdysozoa</taxon>
        <taxon>Arthropoda</taxon>
        <taxon>Chelicerata</taxon>
        <taxon>Arachnida</taxon>
        <taxon>Araneae</taxon>
        <taxon>Araneomorphae</taxon>
        <taxon>Entelegynae</taxon>
        <taxon>Araneoidea</taxon>
        <taxon>Araneidae</taxon>
        <taxon>Araneus</taxon>
    </lineage>
</organism>
<proteinExistence type="predicted"/>
<evidence type="ECO:0000256" key="1">
    <source>
        <dbReference type="SAM" id="MobiDB-lite"/>
    </source>
</evidence>
<reference evidence="2 3" key="1">
    <citation type="journal article" date="2019" name="Sci. Rep.">
        <title>Orb-weaving spider Araneus ventricosus genome elucidates the spidroin gene catalogue.</title>
        <authorList>
            <person name="Kono N."/>
            <person name="Nakamura H."/>
            <person name="Ohtoshi R."/>
            <person name="Moran D.A.P."/>
            <person name="Shinohara A."/>
            <person name="Yoshida Y."/>
            <person name="Fujiwara M."/>
            <person name="Mori M."/>
            <person name="Tomita M."/>
            <person name="Arakawa K."/>
        </authorList>
    </citation>
    <scope>NUCLEOTIDE SEQUENCE [LARGE SCALE GENOMIC DNA]</scope>
</reference>
<dbReference type="AlphaFoldDB" id="A0A4Y2JLE3"/>
<accession>A0A4Y2JLE3</accession>
<comment type="caution">
    <text evidence="2">The sequence shown here is derived from an EMBL/GenBank/DDBJ whole genome shotgun (WGS) entry which is preliminary data.</text>
</comment>
<dbReference type="Proteomes" id="UP000499080">
    <property type="component" value="Unassembled WGS sequence"/>
</dbReference>
<evidence type="ECO:0000313" key="3">
    <source>
        <dbReference type="Proteomes" id="UP000499080"/>
    </source>
</evidence>
<gene>
    <name evidence="2" type="ORF">AVEN_184537_1</name>
</gene>
<dbReference type="EMBL" id="BGPR01003682">
    <property type="protein sequence ID" value="GBM91201.1"/>
    <property type="molecule type" value="Genomic_DNA"/>
</dbReference>
<feature type="compositionally biased region" description="Polar residues" evidence="1">
    <location>
        <begin position="66"/>
        <end position="88"/>
    </location>
</feature>
<protein>
    <submittedName>
        <fullName evidence="2">Uncharacterized protein</fullName>
    </submittedName>
</protein>
<name>A0A4Y2JLE3_ARAVE</name>
<sequence>MTPNVNLQRRKRQREVKRDMEKLRKELLKQEKQRKKQQNKERSALLSKERRKRYYENKKQKKMTTEAANLQLNRGLSFTTTPRRSNFQPIHLGRPFPTTPSHSNSSTTSHSDLLLCAEVSNTLSHGHTKIFSRNISTLKVRQRAIQMAQWKLRTFDY</sequence>
<feature type="region of interest" description="Disordered" evidence="1">
    <location>
        <begin position="1"/>
        <end position="109"/>
    </location>
</feature>
<evidence type="ECO:0000313" key="2">
    <source>
        <dbReference type="EMBL" id="GBM91201.1"/>
    </source>
</evidence>
<keyword evidence="3" id="KW-1185">Reference proteome</keyword>
<feature type="compositionally biased region" description="Basic and acidic residues" evidence="1">
    <location>
        <begin position="16"/>
        <end position="31"/>
    </location>
</feature>
<feature type="compositionally biased region" description="Low complexity" evidence="1">
    <location>
        <begin position="99"/>
        <end position="109"/>
    </location>
</feature>